<evidence type="ECO:0000313" key="1">
    <source>
        <dbReference type="EMBL" id="NDV73435.1"/>
    </source>
</evidence>
<reference evidence="1" key="1">
    <citation type="submission" date="2019-11" db="EMBL/GenBank/DDBJ databases">
        <title>Burkholderia cenocepacia CF.</title>
        <authorList>
            <person name="Vianna E.F."/>
            <person name="Marques E.A."/>
            <person name="Albano R.M."/>
            <person name="Leao R.S."/>
        </authorList>
    </citation>
    <scope>NUCLEOTIDE SEQUENCE</scope>
    <source>
        <strain evidence="1">MS-2140</strain>
    </source>
</reference>
<dbReference type="EMBL" id="JAAEAM010000015">
    <property type="protein sequence ID" value="NDV73435.1"/>
    <property type="molecule type" value="Genomic_DNA"/>
</dbReference>
<gene>
    <name evidence="1" type="ORF">GFJ35_15275</name>
</gene>
<dbReference type="RefSeq" id="WP_155296111.1">
    <property type="nucleotide sequence ID" value="NZ_CAJPCY010000011.1"/>
</dbReference>
<organism evidence="1">
    <name type="scientific">Burkholderia cenocepacia</name>
    <dbReference type="NCBI Taxonomy" id="95486"/>
    <lineage>
        <taxon>Bacteria</taxon>
        <taxon>Pseudomonadati</taxon>
        <taxon>Pseudomonadota</taxon>
        <taxon>Betaproteobacteria</taxon>
        <taxon>Burkholderiales</taxon>
        <taxon>Burkholderiaceae</taxon>
        <taxon>Burkholderia</taxon>
        <taxon>Burkholderia cepacia complex</taxon>
    </lineage>
</organism>
<dbReference type="AlphaFoldDB" id="A0A6B2MCF0"/>
<protein>
    <submittedName>
        <fullName evidence="1">Uncharacterized protein</fullName>
    </submittedName>
</protein>
<comment type="caution">
    <text evidence="1">The sequence shown here is derived from an EMBL/GenBank/DDBJ whole genome shotgun (WGS) entry which is preliminary data.</text>
</comment>
<accession>A0A6B2MCF0</accession>
<proteinExistence type="predicted"/>
<name>A0A6B2MCF0_9BURK</name>
<sequence>MHMPHRFACAIARRIALTSVRPLPQQRVGNLDRLAANRRRKISHRRRITLVIPRHI</sequence>